<dbReference type="RefSeq" id="WP_013276445.1">
    <property type="nucleotide sequence ID" value="NC_014377.1"/>
</dbReference>
<feature type="domain" description="PDZ" evidence="2">
    <location>
        <begin position="306"/>
        <end position="347"/>
    </location>
</feature>
<feature type="transmembrane region" description="Helical" evidence="1">
    <location>
        <begin position="247"/>
        <end position="264"/>
    </location>
</feature>
<dbReference type="HOGENOM" id="CLU_051142_0_0_9"/>
<dbReference type="STRING" id="555079.Toce_1687"/>
<dbReference type="Gene3D" id="2.30.42.10">
    <property type="match status" value="1"/>
</dbReference>
<name>D9RYJ9_THEOJ</name>
<dbReference type="SMART" id="SM00228">
    <property type="entry name" value="PDZ"/>
    <property type="match status" value="1"/>
</dbReference>
<reference evidence="3 4" key="1">
    <citation type="journal article" date="2010" name="Stand. Genomic Sci.">
        <title>Complete genome sequence of Thermosediminibacter oceani type strain (JW/IW-1228P).</title>
        <authorList>
            <person name="Pitluck S."/>
            <person name="Yasawong M."/>
            <person name="Munk C."/>
            <person name="Nolan M."/>
            <person name="Lapidus A."/>
            <person name="Lucas S."/>
            <person name="Glavina Del Rio T."/>
            <person name="Tice H."/>
            <person name="Cheng J.F."/>
            <person name="Bruce D."/>
            <person name="Detter C."/>
            <person name="Tapia R."/>
            <person name="Han C."/>
            <person name="Goodwin L."/>
            <person name="Liolios K."/>
            <person name="Ivanova N."/>
            <person name="Mavromatis K."/>
            <person name="Mikhailova N."/>
            <person name="Pati A."/>
            <person name="Chen A."/>
            <person name="Palaniappan K."/>
            <person name="Land M."/>
            <person name="Hauser L."/>
            <person name="Chang Y.J."/>
            <person name="Jeffries C.D."/>
            <person name="Rohde M."/>
            <person name="Spring S."/>
            <person name="Sikorski J."/>
            <person name="Goker M."/>
            <person name="Woyke T."/>
            <person name="Bristow J."/>
            <person name="Eisen J.A."/>
            <person name="Markowitz V."/>
            <person name="Hugenholtz P."/>
            <person name="Kyrpides N.C."/>
            <person name="Klenk H.P."/>
        </authorList>
    </citation>
    <scope>NUCLEOTIDE SEQUENCE [LARGE SCALE GENOMIC DNA]</scope>
    <source>
        <strain evidence="4">ATCC BAA-1034 / DSM 16646 / JW/IW-1228P</strain>
    </source>
</reference>
<evidence type="ECO:0000259" key="2">
    <source>
        <dbReference type="PROSITE" id="PS50106"/>
    </source>
</evidence>
<dbReference type="EMBL" id="CP002131">
    <property type="protein sequence ID" value="ADL08423.1"/>
    <property type="molecule type" value="Genomic_DNA"/>
</dbReference>
<keyword evidence="1" id="KW-0472">Membrane</keyword>
<feature type="transmembrane region" description="Helical" evidence="1">
    <location>
        <begin position="88"/>
        <end position="121"/>
    </location>
</feature>
<feature type="transmembrane region" description="Helical" evidence="1">
    <location>
        <begin position="128"/>
        <end position="149"/>
    </location>
</feature>
<dbReference type="AlphaFoldDB" id="D9RYJ9"/>
<evidence type="ECO:0000313" key="4">
    <source>
        <dbReference type="Proteomes" id="UP000000272"/>
    </source>
</evidence>
<organism evidence="3 4">
    <name type="scientific">Thermosediminibacter oceani (strain ATCC BAA-1034 / DSM 16646 / JW/IW-1228P)</name>
    <dbReference type="NCBI Taxonomy" id="555079"/>
    <lineage>
        <taxon>Bacteria</taxon>
        <taxon>Bacillati</taxon>
        <taxon>Bacillota</taxon>
        <taxon>Clostridia</taxon>
        <taxon>Thermosediminibacterales</taxon>
        <taxon>Thermosediminibacteraceae</taxon>
        <taxon>Thermosediminibacter</taxon>
    </lineage>
</organism>
<keyword evidence="1" id="KW-0812">Transmembrane</keyword>
<accession>D9RYJ9</accession>
<dbReference type="OrthoDB" id="198399at2"/>
<sequence length="414" mass="46172">MFPLFRILVFILKGLPLAVTNPFFWTVLLIIWLQYRKSADLEERMFGVVKVSPGKKVLYAVFFGILGGIVGSFVIVFLGISITEAGLIYVWPLAIILMLIHPHLMCFSYAGGIVSLFSLLFGYPRIDVAGLMALVGVLHMVESLLIYTAGHLNSAPVFIQDKKYGIVGGFSLQEFWPVPIMMLAVMLGQVPTQDIINMPAWWPIIKPPAEILGRKDLVYLMMPVVAALGYGDIALTRPPRARSRASALNLLIFSVVLLLLAIMASRIHAFKYIAALFAPIAHEALIIMGRKNERERPPLFTPPTRGVRVLDVLKDSPAEKMGIEPGDIILSINGRQVEDSEDIRLIKTMMPTYIWLDVLKTDGSFKTMEMNTYLDGVSILGVLLVPKSQDVPFVVMEEKGLLEGLKRFFRKRNG</sequence>
<keyword evidence="4" id="KW-1185">Reference proteome</keyword>
<feature type="transmembrane region" description="Helical" evidence="1">
    <location>
        <begin position="56"/>
        <end position="82"/>
    </location>
</feature>
<feature type="transmembrane region" description="Helical" evidence="1">
    <location>
        <begin position="217"/>
        <end position="235"/>
    </location>
</feature>
<dbReference type="PROSITE" id="PS50106">
    <property type="entry name" value="PDZ"/>
    <property type="match status" value="1"/>
</dbReference>
<proteinExistence type="predicted"/>
<dbReference type="InterPro" id="IPR001478">
    <property type="entry name" value="PDZ"/>
</dbReference>
<dbReference type="Proteomes" id="UP000000272">
    <property type="component" value="Chromosome"/>
</dbReference>
<dbReference type="Pfam" id="PF17820">
    <property type="entry name" value="PDZ_6"/>
    <property type="match status" value="1"/>
</dbReference>
<protein>
    <submittedName>
        <fullName evidence="3">PDZ/DHR/GLGF domain protein</fullName>
    </submittedName>
</protein>
<evidence type="ECO:0000256" key="1">
    <source>
        <dbReference type="SAM" id="Phobius"/>
    </source>
</evidence>
<evidence type="ECO:0000313" key="3">
    <source>
        <dbReference type="EMBL" id="ADL08423.1"/>
    </source>
</evidence>
<dbReference type="KEGG" id="toc:Toce_1687"/>
<feature type="transmembrane region" description="Helical" evidence="1">
    <location>
        <begin position="15"/>
        <end position="35"/>
    </location>
</feature>
<keyword evidence="1" id="KW-1133">Transmembrane helix</keyword>
<dbReference type="InterPro" id="IPR041489">
    <property type="entry name" value="PDZ_6"/>
</dbReference>
<dbReference type="eggNOG" id="COG0265">
    <property type="taxonomic scope" value="Bacteria"/>
</dbReference>
<dbReference type="InterPro" id="IPR036034">
    <property type="entry name" value="PDZ_sf"/>
</dbReference>
<dbReference type="SUPFAM" id="SSF50156">
    <property type="entry name" value="PDZ domain-like"/>
    <property type="match status" value="1"/>
</dbReference>
<gene>
    <name evidence="3" type="ordered locus">Toce_1687</name>
</gene>